<dbReference type="KEGG" id="lbi:LEPBI_I2171"/>
<sequence length="88" mass="10264">MKNNGINLKANHDYFILPAFTESLISENLKQKIITERPSQINYSENTNKDIIHFELREGSKIKAATRIIELSKIEDLDEFQNIIEMIQ</sequence>
<reference evidence="1 2" key="1">
    <citation type="journal article" date="2008" name="PLoS ONE">
        <title>Genome sequence of the saprophyte Leptospira biflexa provides insights into the evolution of Leptospira and the pathogenesis of leptospirosis.</title>
        <authorList>
            <person name="Picardeau M."/>
            <person name="Bulach D.M."/>
            <person name="Bouchier C."/>
            <person name="Zuerner R.L."/>
            <person name="Zidane N."/>
            <person name="Wilson P.J."/>
            <person name="Creno S."/>
            <person name="Kuczek E.S."/>
            <person name="Bommezzadri S."/>
            <person name="Davis J.C."/>
            <person name="McGrath A."/>
            <person name="Johnson M.J."/>
            <person name="Boursaux-Eude C."/>
            <person name="Seemann T."/>
            <person name="Rouy Z."/>
            <person name="Coppel R.L."/>
            <person name="Rood J.I."/>
            <person name="Lajus A."/>
            <person name="Davies J.K."/>
            <person name="Medigue C."/>
            <person name="Adler B."/>
        </authorList>
    </citation>
    <scope>NUCLEOTIDE SEQUENCE [LARGE SCALE GENOMIC DNA]</scope>
    <source>
        <strain evidence="2">Patoc 1 / ATCC 23582 / Paris</strain>
    </source>
</reference>
<proteinExistence type="predicted"/>
<name>B0ST30_LEPBP</name>
<dbReference type="BioCyc" id="LBIF456481:LEPBI_RS10705-MONOMER"/>
<keyword evidence="2" id="KW-1185">Reference proteome</keyword>
<protein>
    <submittedName>
        <fullName evidence="1">Uncharacterized protein</fullName>
    </submittedName>
</protein>
<dbReference type="EMBL" id="CP000786">
    <property type="protein sequence ID" value="ABZ98270.1"/>
    <property type="molecule type" value="Genomic_DNA"/>
</dbReference>
<evidence type="ECO:0000313" key="2">
    <source>
        <dbReference type="Proteomes" id="UP000001847"/>
    </source>
</evidence>
<dbReference type="Proteomes" id="UP000001847">
    <property type="component" value="Chromosome I"/>
</dbReference>
<dbReference type="STRING" id="456481.LEPBI_I2171"/>
<dbReference type="AlphaFoldDB" id="B0ST30"/>
<dbReference type="HOGENOM" id="CLU_2465246_0_0_12"/>
<gene>
    <name evidence="1" type="ordered locus">LEPBI_I2171</name>
</gene>
<evidence type="ECO:0000313" key="1">
    <source>
        <dbReference type="EMBL" id="ABZ98270.1"/>
    </source>
</evidence>
<organism evidence="1 2">
    <name type="scientific">Leptospira biflexa serovar Patoc (strain Patoc 1 / ATCC 23582 / Paris)</name>
    <dbReference type="NCBI Taxonomy" id="456481"/>
    <lineage>
        <taxon>Bacteria</taxon>
        <taxon>Pseudomonadati</taxon>
        <taxon>Spirochaetota</taxon>
        <taxon>Spirochaetia</taxon>
        <taxon>Leptospirales</taxon>
        <taxon>Leptospiraceae</taxon>
        <taxon>Leptospira</taxon>
    </lineage>
</organism>
<dbReference type="RefSeq" id="WP_012389140.1">
    <property type="nucleotide sequence ID" value="NC_010602.1"/>
</dbReference>
<accession>B0ST30</accession>